<dbReference type="Proteomes" id="UP000440578">
    <property type="component" value="Unassembled WGS sequence"/>
</dbReference>
<reference evidence="3 4" key="1">
    <citation type="submission" date="2019-07" db="EMBL/GenBank/DDBJ databases">
        <title>Draft genome assembly of a fouling barnacle, Amphibalanus amphitrite (Darwin, 1854): The first reference genome for Thecostraca.</title>
        <authorList>
            <person name="Kim W."/>
        </authorList>
    </citation>
    <scope>NUCLEOTIDE SEQUENCE [LARGE SCALE GENOMIC DNA]</scope>
    <source>
        <strain evidence="3">SNU_AA5</strain>
        <tissue evidence="3">Soma without cirri and trophi</tissue>
    </source>
</reference>
<proteinExistence type="predicted"/>
<evidence type="ECO:0000313" key="4">
    <source>
        <dbReference type="Proteomes" id="UP000440578"/>
    </source>
</evidence>
<gene>
    <name evidence="3" type="ORF">FJT64_000655</name>
    <name evidence="2" type="ORF">FJT64_009544</name>
</gene>
<evidence type="ECO:0000256" key="1">
    <source>
        <dbReference type="SAM" id="MobiDB-lite"/>
    </source>
</evidence>
<organism evidence="3 4">
    <name type="scientific">Amphibalanus amphitrite</name>
    <name type="common">Striped barnacle</name>
    <name type="synonym">Balanus amphitrite</name>
    <dbReference type="NCBI Taxonomy" id="1232801"/>
    <lineage>
        <taxon>Eukaryota</taxon>
        <taxon>Metazoa</taxon>
        <taxon>Ecdysozoa</taxon>
        <taxon>Arthropoda</taxon>
        <taxon>Crustacea</taxon>
        <taxon>Multicrustacea</taxon>
        <taxon>Cirripedia</taxon>
        <taxon>Thoracica</taxon>
        <taxon>Thoracicalcarea</taxon>
        <taxon>Balanomorpha</taxon>
        <taxon>Balanoidea</taxon>
        <taxon>Balanidae</taxon>
        <taxon>Amphibalaninae</taxon>
        <taxon>Amphibalanus</taxon>
    </lineage>
</organism>
<dbReference type="EMBL" id="VIIS01001810">
    <property type="protein sequence ID" value="KAF0292478.1"/>
    <property type="molecule type" value="Genomic_DNA"/>
</dbReference>
<feature type="region of interest" description="Disordered" evidence="1">
    <location>
        <begin position="1"/>
        <end position="27"/>
    </location>
</feature>
<feature type="compositionally biased region" description="Basic and acidic residues" evidence="1">
    <location>
        <begin position="1"/>
        <end position="13"/>
    </location>
</feature>
<keyword evidence="4" id="KW-1185">Reference proteome</keyword>
<sequence>MEGVEVKSVERLGARRPPNGAAPSRPHQRLVKVVLANSTDRQRVLENTKKLKDAGDTMRRVYVKKDVHPLTQLYRKLID</sequence>
<comment type="caution">
    <text evidence="3">The sequence shown here is derived from an EMBL/GenBank/DDBJ whole genome shotgun (WGS) entry which is preliminary data.</text>
</comment>
<evidence type="ECO:0000313" key="3">
    <source>
        <dbReference type="EMBL" id="KAF0295407.1"/>
    </source>
</evidence>
<dbReference type="AlphaFoldDB" id="A0A6A4VG38"/>
<accession>A0A6A4VG38</accession>
<dbReference type="EMBL" id="VIIS01001620">
    <property type="protein sequence ID" value="KAF0295407.1"/>
    <property type="molecule type" value="Genomic_DNA"/>
</dbReference>
<evidence type="ECO:0000313" key="2">
    <source>
        <dbReference type="EMBL" id="KAF0292478.1"/>
    </source>
</evidence>
<name>A0A6A4VG38_AMPAM</name>
<protein>
    <submittedName>
        <fullName evidence="3">Uncharacterized protein</fullName>
    </submittedName>
</protein>